<feature type="domain" description="Glycine zipper-like" evidence="1">
    <location>
        <begin position="2"/>
        <end position="37"/>
    </location>
</feature>
<gene>
    <name evidence="2" type="ORF">GH885_14500</name>
</gene>
<reference evidence="2 3" key="1">
    <citation type="submission" date="2019-10" db="EMBL/GenBank/DDBJ databases">
        <title>Gracilibacillus salitolerans sp. nov., a moderate halophile isolated from a saline soil in northwest China.</title>
        <authorList>
            <person name="Gan L."/>
        </authorList>
    </citation>
    <scope>NUCLEOTIDE SEQUENCE [LARGE SCALE GENOMIC DNA]</scope>
    <source>
        <strain evidence="2 3">TP2-8</strain>
    </source>
</reference>
<organism evidence="2 3">
    <name type="scientific">Gracilibacillus thailandensis</name>
    <dbReference type="NCBI Taxonomy" id="563735"/>
    <lineage>
        <taxon>Bacteria</taxon>
        <taxon>Bacillati</taxon>
        <taxon>Bacillota</taxon>
        <taxon>Bacilli</taxon>
        <taxon>Bacillales</taxon>
        <taxon>Bacillaceae</taxon>
        <taxon>Gracilibacillus</taxon>
    </lineage>
</organism>
<evidence type="ECO:0000313" key="3">
    <source>
        <dbReference type="Proteomes" id="UP000435187"/>
    </source>
</evidence>
<keyword evidence="3" id="KW-1185">Reference proteome</keyword>
<evidence type="ECO:0000313" key="2">
    <source>
        <dbReference type="EMBL" id="MRI67530.1"/>
    </source>
</evidence>
<name>A0A6N7R255_9BACI</name>
<comment type="caution">
    <text evidence="2">The sequence shown here is derived from an EMBL/GenBank/DDBJ whole genome shotgun (WGS) entry which is preliminary data.</text>
</comment>
<accession>A0A6N7R255</accession>
<dbReference type="AlphaFoldDB" id="A0A6N7R255"/>
<dbReference type="InterPro" id="IPR058598">
    <property type="entry name" value="Gly_zipper-like_dom"/>
</dbReference>
<protein>
    <submittedName>
        <fullName evidence="2">Glycine zipper family protein</fullName>
    </submittedName>
</protein>
<dbReference type="EMBL" id="WJEE01000034">
    <property type="protein sequence ID" value="MRI67530.1"/>
    <property type="molecule type" value="Genomic_DNA"/>
</dbReference>
<sequence>MSIGTSLGVVFGLLIFDNIGLGLPLGIAMGVAIGAGLDADAKKKGMVL</sequence>
<dbReference type="Pfam" id="PF26273">
    <property type="entry name" value="Gly_zipper"/>
    <property type="match status" value="1"/>
</dbReference>
<proteinExistence type="predicted"/>
<dbReference type="Proteomes" id="UP000435187">
    <property type="component" value="Unassembled WGS sequence"/>
</dbReference>
<evidence type="ECO:0000259" key="1">
    <source>
        <dbReference type="Pfam" id="PF26273"/>
    </source>
</evidence>